<comment type="similarity">
    <text evidence="1">Belongs to the RuvC family.</text>
</comment>
<dbReference type="PROSITE" id="PS01321">
    <property type="entry name" value="RUVC"/>
    <property type="match status" value="1"/>
</dbReference>
<keyword evidence="6" id="KW-0227">DNA damage</keyword>
<evidence type="ECO:0000256" key="12">
    <source>
        <dbReference type="SAM" id="MobiDB-lite"/>
    </source>
</evidence>
<evidence type="ECO:0000313" key="13">
    <source>
        <dbReference type="EMBL" id="CAB4540246.1"/>
    </source>
</evidence>
<keyword evidence="8" id="KW-0460">Magnesium</keyword>
<dbReference type="FunFam" id="3.30.420.10:FF:000002">
    <property type="entry name" value="Crossover junction endodeoxyribonuclease RuvC"/>
    <property type="match status" value="1"/>
</dbReference>
<dbReference type="PRINTS" id="PR00696">
    <property type="entry name" value="RSOLVASERUVC"/>
</dbReference>
<evidence type="ECO:0000256" key="2">
    <source>
        <dbReference type="ARBA" id="ARBA00022490"/>
    </source>
</evidence>
<keyword evidence="11" id="KW-0234">DNA repair</keyword>
<evidence type="ECO:0000256" key="10">
    <source>
        <dbReference type="ARBA" id="ARBA00023172"/>
    </source>
</evidence>
<evidence type="ECO:0000256" key="9">
    <source>
        <dbReference type="ARBA" id="ARBA00023125"/>
    </source>
</evidence>
<gene>
    <name evidence="13" type="ORF">UFOPK1493_00233</name>
</gene>
<evidence type="ECO:0000256" key="5">
    <source>
        <dbReference type="ARBA" id="ARBA00022759"/>
    </source>
</evidence>
<reference evidence="13" key="1">
    <citation type="submission" date="2020-05" db="EMBL/GenBank/DDBJ databases">
        <authorList>
            <person name="Chiriac C."/>
            <person name="Salcher M."/>
            <person name="Ghai R."/>
            <person name="Kavagutti S V."/>
        </authorList>
    </citation>
    <scope>NUCLEOTIDE SEQUENCE</scope>
</reference>
<name>A0A6J6BMN3_9ZZZZ</name>
<dbReference type="InterPro" id="IPR020563">
    <property type="entry name" value="X-over_junc_endoDNase_Mg_BS"/>
</dbReference>
<evidence type="ECO:0000256" key="6">
    <source>
        <dbReference type="ARBA" id="ARBA00022763"/>
    </source>
</evidence>
<dbReference type="AlphaFoldDB" id="A0A6J6BMN3"/>
<dbReference type="GO" id="GO:0006281">
    <property type="term" value="P:DNA repair"/>
    <property type="evidence" value="ECO:0007669"/>
    <property type="project" value="UniProtKB-KW"/>
</dbReference>
<dbReference type="NCBIfam" id="TIGR00228">
    <property type="entry name" value="ruvC"/>
    <property type="match status" value="1"/>
</dbReference>
<keyword evidence="10" id="KW-0233">DNA recombination</keyword>
<evidence type="ECO:0000256" key="7">
    <source>
        <dbReference type="ARBA" id="ARBA00022801"/>
    </source>
</evidence>
<accession>A0A6J6BMN3</accession>
<dbReference type="GO" id="GO:0003677">
    <property type="term" value="F:DNA binding"/>
    <property type="evidence" value="ECO:0007669"/>
    <property type="project" value="UniProtKB-KW"/>
</dbReference>
<dbReference type="GO" id="GO:0006310">
    <property type="term" value="P:DNA recombination"/>
    <property type="evidence" value="ECO:0007669"/>
    <property type="project" value="UniProtKB-KW"/>
</dbReference>
<evidence type="ECO:0000256" key="11">
    <source>
        <dbReference type="ARBA" id="ARBA00023204"/>
    </source>
</evidence>
<keyword evidence="3" id="KW-0540">Nuclease</keyword>
<protein>
    <submittedName>
        <fullName evidence="13">Unannotated protein</fullName>
    </submittedName>
</protein>
<dbReference type="CDD" id="cd16962">
    <property type="entry name" value="RuvC"/>
    <property type="match status" value="1"/>
</dbReference>
<dbReference type="EMBL" id="CAEZSR010000004">
    <property type="protein sequence ID" value="CAB4540246.1"/>
    <property type="molecule type" value="Genomic_DNA"/>
</dbReference>
<dbReference type="SUPFAM" id="SSF53098">
    <property type="entry name" value="Ribonuclease H-like"/>
    <property type="match status" value="1"/>
</dbReference>
<keyword evidence="9" id="KW-0238">DNA-binding</keyword>
<keyword evidence="2" id="KW-0963">Cytoplasm</keyword>
<dbReference type="Gene3D" id="3.30.420.10">
    <property type="entry name" value="Ribonuclease H-like superfamily/Ribonuclease H"/>
    <property type="match status" value="1"/>
</dbReference>
<dbReference type="InterPro" id="IPR012337">
    <property type="entry name" value="RNaseH-like_sf"/>
</dbReference>
<feature type="region of interest" description="Disordered" evidence="12">
    <location>
        <begin position="175"/>
        <end position="199"/>
    </location>
</feature>
<evidence type="ECO:0000256" key="1">
    <source>
        <dbReference type="ARBA" id="ARBA00009518"/>
    </source>
</evidence>
<keyword evidence="7" id="KW-0378">Hydrolase</keyword>
<sequence length="199" mass="20220">MSTRPALRVLGIDPGLTRCGYAVVEADGPRSLRPLALGVLRTPPSAPLPQRLAELRGELAALIAEFRPDAVAVEQVFFQVNVRTAMSVGQASGLALAEAAAAGCEVVQYTPNQVKNAIAGWGGAGKEQVQKMVQARLGLASVPEPPDAADAAALALCHLAMAPMAAQVRRAAAASGGTTTGRTTTGGTITTATAQEVVG</sequence>
<evidence type="ECO:0000256" key="4">
    <source>
        <dbReference type="ARBA" id="ARBA00022723"/>
    </source>
</evidence>
<dbReference type="GO" id="GO:0008821">
    <property type="term" value="F:crossover junction DNA endonuclease activity"/>
    <property type="evidence" value="ECO:0007669"/>
    <property type="project" value="InterPro"/>
</dbReference>
<dbReference type="InterPro" id="IPR002176">
    <property type="entry name" value="X-over_junc_endoDNase_RuvC"/>
</dbReference>
<dbReference type="PANTHER" id="PTHR30194">
    <property type="entry name" value="CROSSOVER JUNCTION ENDODEOXYRIBONUCLEASE RUVC"/>
    <property type="match status" value="1"/>
</dbReference>
<dbReference type="NCBIfam" id="NF000711">
    <property type="entry name" value="PRK00039.2-1"/>
    <property type="match status" value="1"/>
</dbReference>
<evidence type="ECO:0000256" key="8">
    <source>
        <dbReference type="ARBA" id="ARBA00022842"/>
    </source>
</evidence>
<organism evidence="13">
    <name type="scientific">freshwater metagenome</name>
    <dbReference type="NCBI Taxonomy" id="449393"/>
    <lineage>
        <taxon>unclassified sequences</taxon>
        <taxon>metagenomes</taxon>
        <taxon>ecological metagenomes</taxon>
    </lineage>
</organism>
<keyword evidence="4" id="KW-0479">Metal-binding</keyword>
<dbReference type="Pfam" id="PF02075">
    <property type="entry name" value="RuvC"/>
    <property type="match status" value="1"/>
</dbReference>
<dbReference type="HAMAP" id="MF_00034">
    <property type="entry name" value="RuvC"/>
    <property type="match status" value="1"/>
</dbReference>
<dbReference type="PANTHER" id="PTHR30194:SF3">
    <property type="entry name" value="CROSSOVER JUNCTION ENDODEOXYRIBONUCLEASE RUVC"/>
    <property type="match status" value="1"/>
</dbReference>
<dbReference type="InterPro" id="IPR036397">
    <property type="entry name" value="RNaseH_sf"/>
</dbReference>
<evidence type="ECO:0000256" key="3">
    <source>
        <dbReference type="ARBA" id="ARBA00022722"/>
    </source>
</evidence>
<proteinExistence type="inferred from homology"/>
<keyword evidence="5" id="KW-0255">Endonuclease</keyword>
<dbReference type="GO" id="GO:0046872">
    <property type="term" value="F:metal ion binding"/>
    <property type="evidence" value="ECO:0007669"/>
    <property type="project" value="UniProtKB-KW"/>
</dbReference>